<keyword evidence="4" id="KW-1185">Reference proteome</keyword>
<evidence type="ECO:0008006" key="5">
    <source>
        <dbReference type="Google" id="ProtNLM"/>
    </source>
</evidence>
<evidence type="ECO:0000256" key="2">
    <source>
        <dbReference type="ARBA" id="ARBA00023008"/>
    </source>
</evidence>
<accession>A0A8J4EER2</accession>
<dbReference type="PANTHER" id="PTHR33677:SF3">
    <property type="entry name" value="COPPER-SENSING TRANSCRIPTIONAL REPRESSOR RICR"/>
    <property type="match status" value="1"/>
</dbReference>
<dbReference type="CDD" id="cd10148">
    <property type="entry name" value="CsoR-like_DUF156"/>
    <property type="match status" value="1"/>
</dbReference>
<dbReference type="Proteomes" id="UP000635606">
    <property type="component" value="Unassembled WGS sequence"/>
</dbReference>
<evidence type="ECO:0000313" key="3">
    <source>
        <dbReference type="EMBL" id="GIJ71996.1"/>
    </source>
</evidence>
<evidence type="ECO:0000256" key="1">
    <source>
        <dbReference type="ARBA" id="ARBA00005428"/>
    </source>
</evidence>
<dbReference type="InterPro" id="IPR003735">
    <property type="entry name" value="Metal_Tscrpt_repr"/>
</dbReference>
<dbReference type="PANTHER" id="PTHR33677">
    <property type="entry name" value="TRANSCRIPTIONAL REPRESSOR FRMR-RELATED"/>
    <property type="match status" value="1"/>
</dbReference>
<dbReference type="Pfam" id="PF02583">
    <property type="entry name" value="Trns_repr_metal"/>
    <property type="match status" value="1"/>
</dbReference>
<comment type="similarity">
    <text evidence="1">Belongs to the CsoR family.</text>
</comment>
<protein>
    <recommendedName>
        <fullName evidence="5">Transcriptional regulator</fullName>
    </recommendedName>
</protein>
<gene>
    <name evidence="3" type="ORF">Voc01_069130</name>
</gene>
<organism evidence="3 4">
    <name type="scientific">Virgisporangium ochraceum</name>
    <dbReference type="NCBI Taxonomy" id="65505"/>
    <lineage>
        <taxon>Bacteria</taxon>
        <taxon>Bacillati</taxon>
        <taxon>Actinomycetota</taxon>
        <taxon>Actinomycetes</taxon>
        <taxon>Micromonosporales</taxon>
        <taxon>Micromonosporaceae</taxon>
        <taxon>Virgisporangium</taxon>
    </lineage>
</organism>
<name>A0A8J4EER2_9ACTN</name>
<dbReference type="EMBL" id="BOPH01000094">
    <property type="protein sequence ID" value="GIJ71996.1"/>
    <property type="molecule type" value="Genomic_DNA"/>
</dbReference>
<sequence length="109" mass="12117">MAFNTPRGLYHGRMTAPTRGYTSTKDQLQARLRRIEGQVRGIERMVDEDRYCIDVLTQISAIQAALDKVALGLLDGHARHCMHEGAAEGRADEMATEMMAAVGRLMKRG</sequence>
<dbReference type="InterPro" id="IPR038390">
    <property type="entry name" value="Metal_Tscrpt_repr_sf"/>
</dbReference>
<dbReference type="Gene3D" id="1.20.58.1000">
    <property type="entry name" value="Metal-sensitive repressor, helix protomer"/>
    <property type="match status" value="1"/>
</dbReference>
<proteinExistence type="inferred from homology"/>
<evidence type="ECO:0000313" key="4">
    <source>
        <dbReference type="Proteomes" id="UP000635606"/>
    </source>
</evidence>
<keyword evidence="2" id="KW-0186">Copper</keyword>
<dbReference type="GO" id="GO:0003677">
    <property type="term" value="F:DNA binding"/>
    <property type="evidence" value="ECO:0007669"/>
    <property type="project" value="InterPro"/>
</dbReference>
<dbReference type="AlphaFoldDB" id="A0A8J4EER2"/>
<dbReference type="GO" id="GO:0045892">
    <property type="term" value="P:negative regulation of DNA-templated transcription"/>
    <property type="evidence" value="ECO:0007669"/>
    <property type="project" value="UniProtKB-ARBA"/>
</dbReference>
<reference evidence="3" key="1">
    <citation type="submission" date="2021-01" db="EMBL/GenBank/DDBJ databases">
        <title>Whole genome shotgun sequence of Virgisporangium ochraceum NBRC 16418.</title>
        <authorList>
            <person name="Komaki H."/>
            <person name="Tamura T."/>
        </authorList>
    </citation>
    <scope>NUCLEOTIDE SEQUENCE</scope>
    <source>
        <strain evidence="3">NBRC 16418</strain>
    </source>
</reference>
<comment type="caution">
    <text evidence="3">The sequence shown here is derived from an EMBL/GenBank/DDBJ whole genome shotgun (WGS) entry which is preliminary data.</text>
</comment>
<dbReference type="GO" id="GO:0046872">
    <property type="term" value="F:metal ion binding"/>
    <property type="evidence" value="ECO:0007669"/>
    <property type="project" value="InterPro"/>
</dbReference>